<dbReference type="PANTHER" id="PTHR22617:SF23">
    <property type="entry name" value="CHEMOTAXIS PROTEIN CHEW"/>
    <property type="match status" value="1"/>
</dbReference>
<dbReference type="GO" id="GO:0005829">
    <property type="term" value="C:cytosol"/>
    <property type="evidence" value="ECO:0007669"/>
    <property type="project" value="TreeGrafter"/>
</dbReference>
<dbReference type="InterPro" id="IPR002545">
    <property type="entry name" value="CheW-lke_dom"/>
</dbReference>
<sequence>MSDHATARRRDDSLSRWVCFALDHQIYGLPIGDVQEVLSQFDIEPVPGAADEVLGVINLRGTVVTVIDLRRRLNLPAAATDAETRVVVVESDGECFGLLVDRVADVRKIIDNAIKRAPDVGAGARQARVHGVYTRDGDLLTLLDTASVLDCVQLPAD</sequence>
<dbReference type="InterPro" id="IPR036061">
    <property type="entry name" value="CheW-like_dom_sf"/>
</dbReference>
<dbReference type="SUPFAM" id="SSF50341">
    <property type="entry name" value="CheW-like"/>
    <property type="match status" value="1"/>
</dbReference>
<dbReference type="GO" id="GO:0006935">
    <property type="term" value="P:chemotaxis"/>
    <property type="evidence" value="ECO:0007669"/>
    <property type="project" value="InterPro"/>
</dbReference>
<reference evidence="2 3" key="1">
    <citation type="submission" date="2018-04" db="EMBL/GenBank/DDBJ databases">
        <title>Genomic Encyclopedia of Type Strains, Phase IV (KMG-IV): sequencing the most valuable type-strain genomes for metagenomic binning, comparative biology and taxonomic classification.</title>
        <authorList>
            <person name="Goeker M."/>
        </authorList>
    </citation>
    <scope>NUCLEOTIDE SEQUENCE [LARGE SCALE GENOMIC DNA]</scope>
    <source>
        <strain evidence="2 3">DSM 104150</strain>
    </source>
</reference>
<proteinExistence type="predicted"/>
<dbReference type="RefSeq" id="WP_170124033.1">
    <property type="nucleotide sequence ID" value="NZ_CAWNXA010000008.1"/>
</dbReference>
<dbReference type="GO" id="GO:0007165">
    <property type="term" value="P:signal transduction"/>
    <property type="evidence" value="ECO:0007669"/>
    <property type="project" value="InterPro"/>
</dbReference>
<comment type="caution">
    <text evidence="2">The sequence shown here is derived from an EMBL/GenBank/DDBJ whole genome shotgun (WGS) entry which is preliminary data.</text>
</comment>
<evidence type="ECO:0000313" key="3">
    <source>
        <dbReference type="Proteomes" id="UP000248330"/>
    </source>
</evidence>
<dbReference type="SMART" id="SM00260">
    <property type="entry name" value="CheW"/>
    <property type="match status" value="1"/>
</dbReference>
<evidence type="ECO:0000259" key="1">
    <source>
        <dbReference type="PROSITE" id="PS50851"/>
    </source>
</evidence>
<organism evidence="2 3">
    <name type="scientific">Sinimarinibacterium flocculans</name>
    <dbReference type="NCBI Taxonomy" id="985250"/>
    <lineage>
        <taxon>Bacteria</taxon>
        <taxon>Pseudomonadati</taxon>
        <taxon>Pseudomonadota</taxon>
        <taxon>Gammaproteobacteria</taxon>
        <taxon>Nevskiales</taxon>
        <taxon>Nevskiaceae</taxon>
        <taxon>Sinimarinibacterium</taxon>
    </lineage>
</organism>
<dbReference type="AlphaFoldDB" id="A0A318E4J8"/>
<dbReference type="PANTHER" id="PTHR22617">
    <property type="entry name" value="CHEMOTAXIS SENSOR HISTIDINE KINASE-RELATED"/>
    <property type="match status" value="1"/>
</dbReference>
<dbReference type="Gene3D" id="2.30.30.40">
    <property type="entry name" value="SH3 Domains"/>
    <property type="match status" value="1"/>
</dbReference>
<name>A0A318E4J8_9GAMM</name>
<evidence type="ECO:0000313" key="2">
    <source>
        <dbReference type="EMBL" id="PXV66077.1"/>
    </source>
</evidence>
<keyword evidence="3" id="KW-1185">Reference proteome</keyword>
<dbReference type="Gene3D" id="2.40.50.180">
    <property type="entry name" value="CheA-289, Domain 4"/>
    <property type="match status" value="1"/>
</dbReference>
<feature type="domain" description="CheW-like" evidence="1">
    <location>
        <begin position="14"/>
        <end position="154"/>
    </location>
</feature>
<dbReference type="Pfam" id="PF01584">
    <property type="entry name" value="CheW"/>
    <property type="match status" value="1"/>
</dbReference>
<accession>A0A318E4J8</accession>
<gene>
    <name evidence="2" type="ORF">C8D93_10849</name>
</gene>
<dbReference type="PROSITE" id="PS50851">
    <property type="entry name" value="CHEW"/>
    <property type="match status" value="1"/>
</dbReference>
<dbReference type="InterPro" id="IPR039315">
    <property type="entry name" value="CheW"/>
</dbReference>
<dbReference type="Proteomes" id="UP000248330">
    <property type="component" value="Unassembled WGS sequence"/>
</dbReference>
<protein>
    <submittedName>
        <fullName evidence="2">CheW protein</fullName>
    </submittedName>
</protein>
<dbReference type="EMBL" id="QICN01000008">
    <property type="protein sequence ID" value="PXV66077.1"/>
    <property type="molecule type" value="Genomic_DNA"/>
</dbReference>